<organism evidence="5 6">
    <name type="scientific">Durio zibethinus</name>
    <name type="common">Durian</name>
    <dbReference type="NCBI Taxonomy" id="66656"/>
    <lineage>
        <taxon>Eukaryota</taxon>
        <taxon>Viridiplantae</taxon>
        <taxon>Streptophyta</taxon>
        <taxon>Embryophyta</taxon>
        <taxon>Tracheophyta</taxon>
        <taxon>Spermatophyta</taxon>
        <taxon>Magnoliopsida</taxon>
        <taxon>eudicotyledons</taxon>
        <taxon>Gunneridae</taxon>
        <taxon>Pentapetalae</taxon>
        <taxon>rosids</taxon>
        <taxon>malvids</taxon>
        <taxon>Malvales</taxon>
        <taxon>Malvaceae</taxon>
        <taxon>Helicteroideae</taxon>
        <taxon>Durio</taxon>
    </lineage>
</organism>
<comment type="function">
    <text evidence="3">Required for the assembly of the mitochondrial membrane respiratory chain NADH dehydrogenase (Complex I). Involved in mid-late stages of complex I assembly.</text>
</comment>
<dbReference type="PANTHER" id="PTHR13847:SF287">
    <property type="entry name" value="FAD-DEPENDENT OXIDOREDUCTASE DOMAIN-CONTAINING PROTEIN 1"/>
    <property type="match status" value="1"/>
</dbReference>
<dbReference type="Gene3D" id="3.50.50.60">
    <property type="entry name" value="FAD/NAD(P)-binding domain"/>
    <property type="match status" value="1"/>
</dbReference>
<feature type="domain" description="FAD dependent oxidoreductase" evidence="4">
    <location>
        <begin position="8"/>
        <end position="345"/>
    </location>
</feature>
<dbReference type="AlphaFoldDB" id="A0A6P5XHF9"/>
<protein>
    <recommendedName>
        <fullName evidence="2">FAD-dependent oxidoreductase domain-containing protein 1</fullName>
    </recommendedName>
</protein>
<dbReference type="InterPro" id="IPR006076">
    <property type="entry name" value="FAD-dep_OxRdtase"/>
</dbReference>
<dbReference type="SUPFAM" id="SSF51905">
    <property type="entry name" value="FAD/NAD(P)-binding domain"/>
    <property type="match status" value="1"/>
</dbReference>
<reference evidence="6" key="1">
    <citation type="submission" date="2025-08" db="UniProtKB">
        <authorList>
            <consortium name="RefSeq"/>
        </authorList>
    </citation>
    <scope>IDENTIFICATION</scope>
    <source>
        <tissue evidence="6">Fruit stalk</tissue>
    </source>
</reference>
<dbReference type="Pfam" id="PF01266">
    <property type="entry name" value="DAO"/>
    <property type="match status" value="1"/>
</dbReference>
<evidence type="ECO:0000256" key="3">
    <source>
        <dbReference type="ARBA" id="ARBA00046185"/>
    </source>
</evidence>
<dbReference type="SUPFAM" id="SSF54373">
    <property type="entry name" value="FAD-linked reductases, C-terminal domain"/>
    <property type="match status" value="1"/>
</dbReference>
<dbReference type="Proteomes" id="UP000515121">
    <property type="component" value="Unplaced"/>
</dbReference>
<dbReference type="Gene3D" id="3.30.9.10">
    <property type="entry name" value="D-Amino Acid Oxidase, subunit A, domain 2"/>
    <property type="match status" value="1"/>
</dbReference>
<name>A0A6P5XHF9_DURZI</name>
<dbReference type="GeneID" id="111283423"/>
<dbReference type="GO" id="GO:0016491">
    <property type="term" value="F:oxidoreductase activity"/>
    <property type="evidence" value="ECO:0007669"/>
    <property type="project" value="UniProtKB-KW"/>
</dbReference>
<keyword evidence="5" id="KW-1185">Reference proteome</keyword>
<sequence>MVNKNPGSETWELTKRSHQLWKMLAETIRDQGMDPFQVLGWKKTGSLLVGRTPGDSVVLRNRVRQLSEAGLRAEYLFSNELLSKEPAVFVGSDGGAAFAPDDCQLDAWRTVSYIEKVNRNFALEGRYAEFYHEPVTGLVRSTNTGEVEAVQTSNNTLYGKAIVVAAGCWSRSLMHDLVRGSNVKLDVLVKPRKGHLLVIENFNSLQLNHGLMEVGYVDHQNAILTSEQDDHSQTLAVSMTATMDTMGNLILGSSRQFVGFSTEVDDAIILHILKRAGDFFPKLKELSLTDFSKNGKVRVGLRPYMPDGKPVIGRVPGLSNLFLATGHEGQGLTTALGTAEMVVDMVLGNPTHVDNSPFAAQGRCC</sequence>
<accession>A0A6P5XHF9</accession>
<evidence type="ECO:0000313" key="5">
    <source>
        <dbReference type="Proteomes" id="UP000515121"/>
    </source>
</evidence>
<evidence type="ECO:0000313" key="6">
    <source>
        <dbReference type="RefSeq" id="XP_022727703.1"/>
    </source>
</evidence>
<evidence type="ECO:0000256" key="1">
    <source>
        <dbReference type="ARBA" id="ARBA00023002"/>
    </source>
</evidence>
<dbReference type="RefSeq" id="XP_022727703.1">
    <property type="nucleotide sequence ID" value="XM_022871968.1"/>
</dbReference>
<dbReference type="GO" id="GO:0005737">
    <property type="term" value="C:cytoplasm"/>
    <property type="evidence" value="ECO:0007669"/>
    <property type="project" value="TreeGrafter"/>
</dbReference>
<keyword evidence="1" id="KW-0560">Oxidoreductase</keyword>
<dbReference type="PANTHER" id="PTHR13847">
    <property type="entry name" value="SARCOSINE DEHYDROGENASE-RELATED"/>
    <property type="match status" value="1"/>
</dbReference>
<evidence type="ECO:0000259" key="4">
    <source>
        <dbReference type="Pfam" id="PF01266"/>
    </source>
</evidence>
<proteinExistence type="predicted"/>
<dbReference type="InterPro" id="IPR036188">
    <property type="entry name" value="FAD/NAD-bd_sf"/>
</dbReference>
<evidence type="ECO:0000256" key="2">
    <source>
        <dbReference type="ARBA" id="ARBA00039785"/>
    </source>
</evidence>
<gene>
    <name evidence="6" type="primary">LOC111283423</name>
</gene>